<proteinExistence type="inferred from homology"/>
<feature type="transmembrane region" description="Helical" evidence="8">
    <location>
        <begin position="51"/>
        <end position="70"/>
    </location>
</feature>
<comment type="caution">
    <text evidence="9">The sequence shown here is derived from an EMBL/GenBank/DDBJ whole genome shotgun (WGS) entry which is preliminary data.</text>
</comment>
<accession>A0A9R1CBB3</accession>
<comment type="subcellular location">
    <subcellularLocation>
        <location evidence="1">Cell membrane</location>
        <topology evidence="1">Multi-pass membrane protein</topology>
    </subcellularLocation>
</comment>
<keyword evidence="3" id="KW-1003">Cell membrane</keyword>
<dbReference type="GO" id="GO:0008360">
    <property type="term" value="P:regulation of cell shape"/>
    <property type="evidence" value="ECO:0007669"/>
    <property type="project" value="UniProtKB-KW"/>
</dbReference>
<dbReference type="EMBL" id="BPUB01000002">
    <property type="protein sequence ID" value="GJG59387.1"/>
    <property type="molecule type" value="Genomic_DNA"/>
</dbReference>
<evidence type="ECO:0000256" key="4">
    <source>
        <dbReference type="ARBA" id="ARBA00022692"/>
    </source>
</evidence>
<evidence type="ECO:0000256" key="6">
    <source>
        <dbReference type="ARBA" id="ARBA00022989"/>
    </source>
</evidence>
<comment type="similarity">
    <text evidence="2">Belongs to the MreD family.</text>
</comment>
<keyword evidence="4 8" id="KW-0812">Transmembrane</keyword>
<dbReference type="GO" id="GO:0005886">
    <property type="term" value="C:plasma membrane"/>
    <property type="evidence" value="ECO:0007669"/>
    <property type="project" value="UniProtKB-SubCell"/>
</dbReference>
<evidence type="ECO:0000256" key="2">
    <source>
        <dbReference type="ARBA" id="ARBA00007776"/>
    </source>
</evidence>
<gene>
    <name evidence="9" type="ORF">PRLR5076_22380</name>
</gene>
<dbReference type="InterPro" id="IPR007227">
    <property type="entry name" value="Cell_shape_determining_MreD"/>
</dbReference>
<feature type="transmembrane region" description="Helical" evidence="8">
    <location>
        <begin position="12"/>
        <end position="39"/>
    </location>
</feature>
<keyword evidence="7 8" id="KW-0472">Membrane</keyword>
<reference evidence="9" key="1">
    <citation type="journal article" date="2022" name="Int. J. Syst. Evol. Microbiol.">
        <title>Prevotella lacticifex sp. nov., isolated from the rumen of cows.</title>
        <authorList>
            <person name="Shinkai T."/>
            <person name="Ikeyama N."/>
            <person name="Kumagai M."/>
            <person name="Ohmori H."/>
            <person name="Sakamoto M."/>
            <person name="Ohkuma M."/>
            <person name="Mitsumori M."/>
        </authorList>
    </citation>
    <scope>NUCLEOTIDE SEQUENCE</scope>
    <source>
        <strain evidence="9">R5076</strain>
    </source>
</reference>
<organism evidence="9 10">
    <name type="scientific">Prevotella lacticifex</name>
    <dbReference type="NCBI Taxonomy" id="2854755"/>
    <lineage>
        <taxon>Bacteria</taxon>
        <taxon>Pseudomonadati</taxon>
        <taxon>Bacteroidota</taxon>
        <taxon>Bacteroidia</taxon>
        <taxon>Bacteroidales</taxon>
        <taxon>Prevotellaceae</taxon>
        <taxon>Prevotella</taxon>
    </lineage>
</organism>
<keyword evidence="5" id="KW-0133">Cell shape</keyword>
<sequence length="167" mass="19245">MNVDTLKKILWLLVLTLVQVLVLNHVHLFGVATPLLYIYFIIIFQRNYPRWALLLWGFALGLLIDIFSNTPGVTCGSLTVMAFIQPYLLRPFISRDSAEDMQPGIKTLHAVPFCYYSFLCVLIFCVVFYTLEMFSFFNIVYWLECVGGSTLLTYLLILVIENVRRSA</sequence>
<evidence type="ECO:0000313" key="10">
    <source>
        <dbReference type="Proteomes" id="UP000825483"/>
    </source>
</evidence>
<evidence type="ECO:0000256" key="8">
    <source>
        <dbReference type="SAM" id="Phobius"/>
    </source>
</evidence>
<evidence type="ECO:0000256" key="3">
    <source>
        <dbReference type="ARBA" id="ARBA00022475"/>
    </source>
</evidence>
<evidence type="ECO:0000256" key="1">
    <source>
        <dbReference type="ARBA" id="ARBA00004651"/>
    </source>
</evidence>
<evidence type="ECO:0000256" key="7">
    <source>
        <dbReference type="ARBA" id="ARBA00023136"/>
    </source>
</evidence>
<dbReference type="RefSeq" id="WP_223925587.1">
    <property type="nucleotide sequence ID" value="NZ_BPTU01000001.1"/>
</dbReference>
<feature type="transmembrane region" description="Helical" evidence="8">
    <location>
        <begin position="113"/>
        <end position="133"/>
    </location>
</feature>
<keyword evidence="10" id="KW-1185">Reference proteome</keyword>
<dbReference type="Proteomes" id="UP000825483">
    <property type="component" value="Unassembled WGS sequence"/>
</dbReference>
<name>A0A9R1CBB3_9BACT</name>
<evidence type="ECO:0000313" key="9">
    <source>
        <dbReference type="EMBL" id="GJG59387.1"/>
    </source>
</evidence>
<dbReference type="AlphaFoldDB" id="A0A9R1CBB3"/>
<evidence type="ECO:0000256" key="5">
    <source>
        <dbReference type="ARBA" id="ARBA00022960"/>
    </source>
</evidence>
<dbReference type="GeneID" id="72466571"/>
<keyword evidence="6 8" id="KW-1133">Transmembrane helix</keyword>
<feature type="transmembrane region" description="Helical" evidence="8">
    <location>
        <begin position="139"/>
        <end position="160"/>
    </location>
</feature>
<dbReference type="NCBIfam" id="TIGR03426">
    <property type="entry name" value="shape_MreD"/>
    <property type="match status" value="1"/>
</dbReference>
<protein>
    <submittedName>
        <fullName evidence="9">Rod shape-determining protein MreD</fullName>
    </submittedName>
</protein>